<dbReference type="GO" id="GO:0000166">
    <property type="term" value="F:nucleotide binding"/>
    <property type="evidence" value="ECO:0007669"/>
    <property type="project" value="InterPro"/>
</dbReference>
<gene>
    <name evidence="2" type="ORF">TH53_17390</name>
</gene>
<sequence>MKSAIRIILIGVGPHSKRVYLPALAKLKKKFDVEISLAIDVKSEARKIEQHFEKHDYIINTLFIDPFTGALPADLSNDLTRFVSENHINAVIIATEPSVHHTYAEWALSLKLHILMDKPVSTRENAVSDLEQANGILADYLQLSDLYQEFQKEKPTIFSINVQRRYHPGFQYVMEKIKEVSLATNCPVTAIHSSHSDGQWRLPSEMVSQDYHSYNKGHGKMSHSGYHIFDIVSQLYNVPDIKAKLPDGMEVISSLIQPDGFITQMNEQDYAGYFNAEYESVKVYKDEQLMNIFENYGEVDAAILIRMLKEKRNIANITINLLHNSFSRRSWVLPNADLYKGNGRVKHEYHNIQQGPFQNIQIHSYQAKDKHHHNSKKDHKAGGNNHFDIYIFRNIGILGGKHPLEVITMKDLSAKHDLDDSKLLTEQAKTAVVEEFLGFIDGRLDKKELKSNIDSHLNSVKMMSASYVSHINQKDGKTPVVNI</sequence>
<dbReference type="Proteomes" id="UP000032049">
    <property type="component" value="Unassembled WGS sequence"/>
</dbReference>
<dbReference type="RefSeq" id="WP_041883708.1">
    <property type="nucleotide sequence ID" value="NZ_CP157278.1"/>
</dbReference>
<accession>A0A0D0FU67</accession>
<evidence type="ECO:0000313" key="2">
    <source>
        <dbReference type="EMBL" id="KIO75994.1"/>
    </source>
</evidence>
<dbReference type="EMBL" id="JXRA01000076">
    <property type="protein sequence ID" value="KIO75994.1"/>
    <property type="molecule type" value="Genomic_DNA"/>
</dbReference>
<feature type="domain" description="Gfo/Idh/MocA-like oxidoreductase N-terminal" evidence="1">
    <location>
        <begin position="5"/>
        <end position="128"/>
    </location>
</feature>
<reference evidence="2 3" key="1">
    <citation type="submission" date="2015-01" db="EMBL/GenBank/DDBJ databases">
        <title>Draft genome sequence of Pedobacter sp. NL19 isolated from sludge of an effluent treatment pond in an abandoned uranium mine.</title>
        <authorList>
            <person name="Santos T."/>
            <person name="Caetano T."/>
            <person name="Covas C."/>
            <person name="Cruz A."/>
            <person name="Mendo S."/>
        </authorList>
    </citation>
    <scope>NUCLEOTIDE SEQUENCE [LARGE SCALE GENOMIC DNA]</scope>
    <source>
        <strain evidence="2 3">NL19</strain>
    </source>
</reference>
<dbReference type="InterPro" id="IPR051450">
    <property type="entry name" value="Gfo/Idh/MocA_Oxidoreductases"/>
</dbReference>
<comment type="caution">
    <text evidence="2">The sequence shown here is derived from an EMBL/GenBank/DDBJ whole genome shotgun (WGS) entry which is preliminary data.</text>
</comment>
<dbReference type="STRING" id="1503925.TH53_17390"/>
<proteinExistence type="predicted"/>
<dbReference type="InterPro" id="IPR000683">
    <property type="entry name" value="Gfo/Idh/MocA-like_OxRdtase_N"/>
</dbReference>
<organism evidence="2 3">
    <name type="scientific">Pedobacter lusitanus</name>
    <dbReference type="NCBI Taxonomy" id="1503925"/>
    <lineage>
        <taxon>Bacteria</taxon>
        <taxon>Pseudomonadati</taxon>
        <taxon>Bacteroidota</taxon>
        <taxon>Sphingobacteriia</taxon>
        <taxon>Sphingobacteriales</taxon>
        <taxon>Sphingobacteriaceae</taxon>
        <taxon>Pedobacter</taxon>
    </lineage>
</organism>
<keyword evidence="3" id="KW-1185">Reference proteome</keyword>
<dbReference type="PANTHER" id="PTHR43377:SF1">
    <property type="entry name" value="BILIVERDIN REDUCTASE A"/>
    <property type="match status" value="1"/>
</dbReference>
<evidence type="ECO:0000313" key="3">
    <source>
        <dbReference type="Proteomes" id="UP000032049"/>
    </source>
</evidence>
<dbReference type="InterPro" id="IPR036291">
    <property type="entry name" value="NAD(P)-bd_dom_sf"/>
</dbReference>
<protein>
    <submittedName>
        <fullName evidence="2">Contig76, whole genome shotgun sequence</fullName>
    </submittedName>
</protein>
<dbReference type="Gene3D" id="3.40.50.720">
    <property type="entry name" value="NAD(P)-binding Rossmann-like Domain"/>
    <property type="match status" value="1"/>
</dbReference>
<dbReference type="Pfam" id="PF01408">
    <property type="entry name" value="GFO_IDH_MocA"/>
    <property type="match status" value="1"/>
</dbReference>
<dbReference type="AlphaFoldDB" id="A0A0D0FU67"/>
<evidence type="ECO:0000259" key="1">
    <source>
        <dbReference type="Pfam" id="PF01408"/>
    </source>
</evidence>
<dbReference type="SUPFAM" id="SSF51735">
    <property type="entry name" value="NAD(P)-binding Rossmann-fold domains"/>
    <property type="match status" value="1"/>
</dbReference>
<dbReference type="OrthoDB" id="729638at2"/>
<dbReference type="PANTHER" id="PTHR43377">
    <property type="entry name" value="BILIVERDIN REDUCTASE A"/>
    <property type="match status" value="1"/>
</dbReference>
<name>A0A0D0FU67_9SPHI</name>